<evidence type="ECO:0000256" key="4">
    <source>
        <dbReference type="ARBA" id="ARBA00023027"/>
    </source>
</evidence>
<name>A0A9X0B901_9EURO</name>
<dbReference type="EMBL" id="JAPZBU010000008">
    <property type="protein sequence ID" value="KAJ5392498.1"/>
    <property type="molecule type" value="Genomic_DNA"/>
</dbReference>
<evidence type="ECO:0000256" key="3">
    <source>
        <dbReference type="ARBA" id="ARBA00022695"/>
    </source>
</evidence>
<dbReference type="Gene3D" id="3.90.228.10">
    <property type="match status" value="1"/>
</dbReference>
<evidence type="ECO:0000256" key="1">
    <source>
        <dbReference type="ARBA" id="ARBA00022676"/>
    </source>
</evidence>
<dbReference type="Proteomes" id="UP001147747">
    <property type="component" value="Unassembled WGS sequence"/>
</dbReference>
<reference evidence="7" key="1">
    <citation type="submission" date="2022-12" db="EMBL/GenBank/DDBJ databases">
        <authorList>
            <person name="Petersen C."/>
        </authorList>
    </citation>
    <scope>NUCLEOTIDE SEQUENCE</scope>
    <source>
        <strain evidence="7">IBT 29677</strain>
    </source>
</reference>
<keyword evidence="2" id="KW-0808">Transferase</keyword>
<evidence type="ECO:0000259" key="6">
    <source>
        <dbReference type="Pfam" id="PF00644"/>
    </source>
</evidence>
<feature type="compositionally biased region" description="Acidic residues" evidence="5">
    <location>
        <begin position="124"/>
        <end position="137"/>
    </location>
</feature>
<dbReference type="OrthoDB" id="109543at2759"/>
<keyword evidence="3" id="KW-0548">Nucleotidyltransferase</keyword>
<feature type="domain" description="PARP catalytic" evidence="6">
    <location>
        <begin position="690"/>
        <end position="747"/>
    </location>
</feature>
<dbReference type="AlphaFoldDB" id="A0A9X0B901"/>
<dbReference type="GO" id="GO:0003950">
    <property type="term" value="F:NAD+ poly-ADP-ribosyltransferase activity"/>
    <property type="evidence" value="ECO:0007669"/>
    <property type="project" value="InterPro"/>
</dbReference>
<dbReference type="SUPFAM" id="SSF56399">
    <property type="entry name" value="ADP-ribosylation"/>
    <property type="match status" value="1"/>
</dbReference>
<keyword evidence="8" id="KW-1185">Reference proteome</keyword>
<evidence type="ECO:0000313" key="8">
    <source>
        <dbReference type="Proteomes" id="UP001147747"/>
    </source>
</evidence>
<dbReference type="InterPro" id="IPR051838">
    <property type="entry name" value="ARTD_PARP"/>
</dbReference>
<feature type="compositionally biased region" description="Low complexity" evidence="5">
    <location>
        <begin position="857"/>
        <end position="870"/>
    </location>
</feature>
<comment type="caution">
    <text evidence="7">The sequence shown here is derived from an EMBL/GenBank/DDBJ whole genome shotgun (WGS) entry which is preliminary data.</text>
</comment>
<dbReference type="GeneID" id="81371605"/>
<dbReference type="GO" id="GO:0016779">
    <property type="term" value="F:nucleotidyltransferase activity"/>
    <property type="evidence" value="ECO:0007669"/>
    <property type="project" value="UniProtKB-KW"/>
</dbReference>
<keyword evidence="4" id="KW-0520">NAD</keyword>
<dbReference type="Pfam" id="PF00644">
    <property type="entry name" value="PARP"/>
    <property type="match status" value="1"/>
</dbReference>
<dbReference type="RefSeq" id="XP_056488176.1">
    <property type="nucleotide sequence ID" value="XM_056632625.1"/>
</dbReference>
<protein>
    <recommendedName>
        <fullName evidence="6">PARP catalytic domain-containing protein</fullName>
    </recommendedName>
</protein>
<reference evidence="7" key="2">
    <citation type="journal article" date="2023" name="IMA Fungus">
        <title>Comparative genomic study of the Penicillium genus elucidates a diverse pangenome and 15 lateral gene transfer events.</title>
        <authorList>
            <person name="Petersen C."/>
            <person name="Sorensen T."/>
            <person name="Nielsen M.R."/>
            <person name="Sondergaard T.E."/>
            <person name="Sorensen J.L."/>
            <person name="Fitzpatrick D.A."/>
            <person name="Frisvad J.C."/>
            <person name="Nielsen K.L."/>
        </authorList>
    </citation>
    <scope>NUCLEOTIDE SEQUENCE</scope>
    <source>
        <strain evidence="7">IBT 29677</strain>
    </source>
</reference>
<organism evidence="7 8">
    <name type="scientific">Penicillium cosmopolitanum</name>
    <dbReference type="NCBI Taxonomy" id="1131564"/>
    <lineage>
        <taxon>Eukaryota</taxon>
        <taxon>Fungi</taxon>
        <taxon>Dikarya</taxon>
        <taxon>Ascomycota</taxon>
        <taxon>Pezizomycotina</taxon>
        <taxon>Eurotiomycetes</taxon>
        <taxon>Eurotiomycetidae</taxon>
        <taxon>Eurotiales</taxon>
        <taxon>Aspergillaceae</taxon>
        <taxon>Penicillium</taxon>
    </lineage>
</organism>
<gene>
    <name evidence="7" type="ORF">N7509_007988</name>
</gene>
<proteinExistence type="predicted"/>
<evidence type="ECO:0000256" key="5">
    <source>
        <dbReference type="SAM" id="MobiDB-lite"/>
    </source>
</evidence>
<sequence>MPASEFRAHRQEASQPGRYAHLRDVRSGDLDYSISFISSLPGVEQSEIEFLLMVSDAHDYPDSHSFLASVSSHETTDQVATLIRKCQEPRRLSRLSIHDALMVIDNLMSPAALSTNHSEFNSTSEEDTPESEGLNEFDDSFDFGDGYEWESCPQSASLLHEMRNRDLQTASAHGFQVGYIEDSIGKSIVSVSCQIAQLDISNDALRAWGIDRSENLILLIRYPRSYQSLQEILQTREISLSGIEMRVGLCEYSFTSPHVARDIFKGDKMLPNEKDLSSDLDMQPRLRDLFISYSLHHVLNERFLAIAKLRRDFNLSWTGAELFCHEMQGKTIDPAGPDEKYWAVDEWLTPVPHLMESDHFANAVMKVELMSLPLLAMQYTLRHFVRCPQFCLVCHCKTGDRFESLKPYVCSRGLCLFQYLELGLGASIECEVRSKPMVVDLLVSLAYASAISGHLESFPDGLRLKVPLKNSYASDQTGEMQNTDLITRALLDPVTMILSGSGVEKLDSGDWIMIRDAEPAQPTVTWHCQVTRIPLKASDFILSDPVKITNQITSPLPTATQNWIPPYSNVTKHHVRFSRYDQDFEALSTQDKRGAIKLLLDTLPSISQLANLLGESSTRGLRSCLEGKVSPAAFDLLRWIIASNRSYIVHETEKSAHHHEQMTKHVRFRFIQGAPDREQHFLKAVQTHAKDIQPSTISAWHGSPLYNWHGILREGLHFRKIANGRANGNGIYLSDNFATSLSFSTRAMGSRNWPQSVLDMQYVISLNEIVNCPDKFVCKMPHYVVQFIDWIQPRYLLVGGKVSSLQPVTPFGVSPPQGPKAEQPMSKAGFINLTEDDDDGPSQTKANIESCEEAPQSIPSNPSVNSSSDSLLFCKNGCQALE</sequence>
<evidence type="ECO:0000313" key="7">
    <source>
        <dbReference type="EMBL" id="KAJ5392498.1"/>
    </source>
</evidence>
<feature type="region of interest" description="Disordered" evidence="5">
    <location>
        <begin position="831"/>
        <end position="870"/>
    </location>
</feature>
<keyword evidence="1" id="KW-0328">Glycosyltransferase</keyword>
<dbReference type="InterPro" id="IPR012317">
    <property type="entry name" value="Poly(ADP-ribose)pol_cat_dom"/>
</dbReference>
<feature type="region of interest" description="Disordered" evidence="5">
    <location>
        <begin position="116"/>
        <end position="137"/>
    </location>
</feature>
<evidence type="ECO:0000256" key="2">
    <source>
        <dbReference type="ARBA" id="ARBA00022679"/>
    </source>
</evidence>
<accession>A0A9X0B901</accession>
<dbReference type="PANTHER" id="PTHR21328">
    <property type="entry name" value="POLY ADP-RIBOSE POLYMERASE FAMILY, MEMBER PARP"/>
    <property type="match status" value="1"/>
</dbReference>